<organism evidence="2 3">
    <name type="scientific">Snodgrassella alvi</name>
    <dbReference type="NCBI Taxonomy" id="1196083"/>
    <lineage>
        <taxon>Bacteria</taxon>
        <taxon>Pseudomonadati</taxon>
        <taxon>Pseudomonadota</taxon>
        <taxon>Betaproteobacteria</taxon>
        <taxon>Neisseriales</taxon>
        <taxon>Neisseriaceae</taxon>
        <taxon>Snodgrassella</taxon>
    </lineage>
</organism>
<sequence length="113" mass="12717">MSNPLFVHSIEAHEQVVIKRTQTMQTAKSNSRIHIIALFIIIYTICQAIVFFVHPVWLLIEKLSFFIDDLLNTTGIALADGEFNPAGLWVIFGIPLLLALIISYLIKSSIKAH</sequence>
<proteinExistence type="predicted"/>
<evidence type="ECO:0000313" key="3">
    <source>
        <dbReference type="Proteomes" id="UP000230463"/>
    </source>
</evidence>
<dbReference type="EMBL" id="MEIU01000039">
    <property type="protein sequence ID" value="PIT60972.1"/>
    <property type="molecule type" value="Genomic_DNA"/>
</dbReference>
<keyword evidence="1" id="KW-1133">Transmembrane helix</keyword>
<feature type="transmembrane region" description="Helical" evidence="1">
    <location>
        <begin position="86"/>
        <end position="106"/>
    </location>
</feature>
<reference evidence="2 3" key="1">
    <citation type="journal article" date="2017" name="MBio">
        <title>Type VI secretion-mediated competition in the bee gut microbiome.</title>
        <authorList>
            <person name="Steele M.I."/>
            <person name="Kwong W.K."/>
            <person name="Powell J.E."/>
            <person name="Whiteley M."/>
            <person name="Moran N.A."/>
        </authorList>
    </citation>
    <scope>NUCLEOTIDE SEQUENCE [LARGE SCALE GENOMIC DNA]</scope>
    <source>
        <strain evidence="2 3">HK3</strain>
    </source>
</reference>
<dbReference type="Proteomes" id="UP000230463">
    <property type="component" value="Unassembled WGS sequence"/>
</dbReference>
<gene>
    <name evidence="2" type="ORF">BHC57_02405</name>
</gene>
<comment type="caution">
    <text evidence="2">The sequence shown here is derived from an EMBL/GenBank/DDBJ whole genome shotgun (WGS) entry which is preliminary data.</text>
</comment>
<evidence type="ECO:0000256" key="1">
    <source>
        <dbReference type="SAM" id="Phobius"/>
    </source>
</evidence>
<feature type="transmembrane region" description="Helical" evidence="1">
    <location>
        <begin position="35"/>
        <end position="60"/>
    </location>
</feature>
<name>A0A855G9P0_9NEIS</name>
<accession>A0A855G9P0</accession>
<keyword evidence="1" id="KW-0472">Membrane</keyword>
<evidence type="ECO:0000313" key="2">
    <source>
        <dbReference type="EMBL" id="PIT60972.1"/>
    </source>
</evidence>
<dbReference type="AlphaFoldDB" id="A0A855G9P0"/>
<dbReference type="RefSeq" id="WP_100123267.1">
    <property type="nucleotide sequence ID" value="NZ_MEIU01000039.1"/>
</dbReference>
<keyword evidence="1" id="KW-0812">Transmembrane</keyword>
<protein>
    <submittedName>
        <fullName evidence="2">Uncharacterized protein</fullName>
    </submittedName>
</protein>